<keyword evidence="5 10" id="KW-1133">Transmembrane helix</keyword>
<dbReference type="InterPro" id="IPR033479">
    <property type="entry name" value="dCache_1"/>
</dbReference>
<evidence type="ECO:0000256" key="3">
    <source>
        <dbReference type="ARBA" id="ARBA00022500"/>
    </source>
</evidence>
<evidence type="ECO:0000256" key="4">
    <source>
        <dbReference type="ARBA" id="ARBA00022692"/>
    </source>
</evidence>
<dbReference type="Pfam" id="PF00015">
    <property type="entry name" value="MCPsignal"/>
    <property type="match status" value="1"/>
</dbReference>
<comment type="similarity">
    <text evidence="8">Belongs to the methyl-accepting chemotaxis (MCP) protein family.</text>
</comment>
<comment type="subcellular location">
    <subcellularLocation>
        <location evidence="1">Cell membrane</location>
        <topology evidence="1">Multi-pass membrane protein</topology>
    </subcellularLocation>
</comment>
<dbReference type="InterPro" id="IPR029151">
    <property type="entry name" value="Sensor-like_sf"/>
</dbReference>
<evidence type="ECO:0000256" key="8">
    <source>
        <dbReference type="ARBA" id="ARBA00029447"/>
    </source>
</evidence>
<evidence type="ECO:0000256" key="10">
    <source>
        <dbReference type="SAM" id="Phobius"/>
    </source>
</evidence>
<dbReference type="Gene3D" id="1.10.287.950">
    <property type="entry name" value="Methyl-accepting chemotaxis protein"/>
    <property type="match status" value="1"/>
</dbReference>
<evidence type="ECO:0000256" key="9">
    <source>
        <dbReference type="PROSITE-ProRule" id="PRU00284"/>
    </source>
</evidence>
<dbReference type="Gene3D" id="6.10.340.10">
    <property type="match status" value="1"/>
</dbReference>
<dbReference type="SUPFAM" id="SSF103190">
    <property type="entry name" value="Sensory domain-like"/>
    <property type="match status" value="1"/>
</dbReference>
<dbReference type="SMART" id="SM00304">
    <property type="entry name" value="HAMP"/>
    <property type="match status" value="1"/>
</dbReference>
<sequence>MKSIRAKLALGVIVLFVVSLGMLAGLNYWQAEKMLIQDVETEIGITTQSTSQEIRTFLDGAKIELSTIARTPIMNSGNHEAIMAYLAAETAKNKIYETITYTDDKGNFVDHMGKSGNLGTKEYFKLAMKGETVISDPAISMATGKTIIMVTTPIFAGDRVIAMLFGSVNIESIEKQILNIKMGQTGYAYLIRGDGLVIVHPNKEVAGKVNSYTDARTDPTLKDAIGKMINGERGITKYKHEGVDKYQAYAPIKGTGWSLAVNIPVSEATAKLSAFTRTSLITIIIILILVALLIMWGTVHITKPLQTLKAAVNRIADGDLSITNIAVVSQDEFGHLARAFETMVGNLRNLVNQISNSSGQVAASSEELTASSEQSAQAANQIATAITDVAAGANEQLAAANDTTAVVEQMSASIQQIAASANQVADNSAQAAEKAKNGDKAIEKAVIQMNQIEATVTTSAQVVTKLGERSKEIGQIVDTISGIAGQTNLLALNAAIEAARAGEQGRGFAVVAEEVRKLAEQSREAAKKIADLIGVIQVDTGKAVAAMDNGTREVKTGAEVVNTAGTVFREIAGLVTEVSGQVKEISTAMQQMMAGSQQIVGSVKKIDSLGKRSAGEAQGVSAAAEEQLASMEEIASSSQALAKLAQDLQNAVTGFQL</sequence>
<dbReference type="EMBL" id="CP155573">
    <property type="protein sequence ID" value="XFO64415.1"/>
    <property type="molecule type" value="Genomic_DNA"/>
</dbReference>
<feature type="transmembrane region" description="Helical" evidence="10">
    <location>
        <begin position="280"/>
        <end position="299"/>
    </location>
</feature>
<evidence type="ECO:0000256" key="1">
    <source>
        <dbReference type="ARBA" id="ARBA00004651"/>
    </source>
</evidence>
<evidence type="ECO:0000259" key="12">
    <source>
        <dbReference type="PROSITE" id="PS50885"/>
    </source>
</evidence>
<accession>A0ABZ3IFE6</accession>
<keyword evidence="14" id="KW-1185">Reference proteome</keyword>
<dbReference type="PROSITE" id="PS50111">
    <property type="entry name" value="CHEMOTAXIS_TRANSDUC_2"/>
    <property type="match status" value="1"/>
</dbReference>
<dbReference type="PROSITE" id="PS50885">
    <property type="entry name" value="HAMP"/>
    <property type="match status" value="1"/>
</dbReference>
<evidence type="ECO:0000256" key="7">
    <source>
        <dbReference type="ARBA" id="ARBA00023224"/>
    </source>
</evidence>
<dbReference type="CDD" id="cd12914">
    <property type="entry name" value="PDC1_DGC_like"/>
    <property type="match status" value="1"/>
</dbReference>
<evidence type="ECO:0000313" key="13">
    <source>
        <dbReference type="EMBL" id="XFO64415.1"/>
    </source>
</evidence>
<dbReference type="RefSeq" id="WP_094605823.1">
    <property type="nucleotide sequence ID" value="NZ_CP155573.1"/>
</dbReference>
<dbReference type="PANTHER" id="PTHR32089:SF112">
    <property type="entry name" value="LYSOZYME-LIKE PROTEIN-RELATED"/>
    <property type="match status" value="1"/>
</dbReference>
<dbReference type="SMART" id="SM00283">
    <property type="entry name" value="MA"/>
    <property type="match status" value="1"/>
</dbReference>
<dbReference type="SUPFAM" id="SSF58104">
    <property type="entry name" value="Methyl-accepting chemotaxis protein (MCP) signaling domain"/>
    <property type="match status" value="1"/>
</dbReference>
<dbReference type="Proteomes" id="UP000216752">
    <property type="component" value="Chromosome"/>
</dbReference>
<evidence type="ECO:0000256" key="6">
    <source>
        <dbReference type="ARBA" id="ARBA00023136"/>
    </source>
</evidence>
<dbReference type="Pfam" id="PF00672">
    <property type="entry name" value="HAMP"/>
    <property type="match status" value="1"/>
</dbReference>
<dbReference type="InterPro" id="IPR004089">
    <property type="entry name" value="MCPsignal_dom"/>
</dbReference>
<dbReference type="InterPro" id="IPR003660">
    <property type="entry name" value="HAMP_dom"/>
</dbReference>
<evidence type="ECO:0000259" key="11">
    <source>
        <dbReference type="PROSITE" id="PS50111"/>
    </source>
</evidence>
<evidence type="ECO:0000256" key="2">
    <source>
        <dbReference type="ARBA" id="ARBA00022475"/>
    </source>
</evidence>
<name>A0ABZ3IFE6_9FIRM</name>
<keyword evidence="7 9" id="KW-0807">Transducer</keyword>
<protein>
    <submittedName>
        <fullName evidence="13">Methyl-accepting chemotaxis protein McpA</fullName>
    </submittedName>
</protein>
<keyword evidence="4 10" id="KW-0812">Transmembrane</keyword>
<organism evidence="13 14">
    <name type="scientific">Sporomusa silvacetica DSM 10669</name>
    <dbReference type="NCBI Taxonomy" id="1123289"/>
    <lineage>
        <taxon>Bacteria</taxon>
        <taxon>Bacillati</taxon>
        <taxon>Bacillota</taxon>
        <taxon>Negativicutes</taxon>
        <taxon>Selenomonadales</taxon>
        <taxon>Sporomusaceae</taxon>
        <taxon>Sporomusa</taxon>
    </lineage>
</organism>
<feature type="domain" description="Methyl-accepting transducer" evidence="11">
    <location>
        <begin position="371"/>
        <end position="607"/>
    </location>
</feature>
<keyword evidence="6 10" id="KW-0472">Membrane</keyword>
<keyword evidence="3" id="KW-0145">Chemotaxis</keyword>
<reference evidence="13" key="1">
    <citation type="submission" date="2024-05" db="EMBL/GenBank/DDBJ databases">
        <title>Isolation and characterization of Sporomusa carbonis sp. nov., a carboxydotrophic hydrogenogen in the genus of Sporomusa isolated from a charcoal burning pile.</title>
        <authorList>
            <person name="Boeer T."/>
            <person name="Rosenbaum F."/>
            <person name="Eysell L."/>
            <person name="Mueller V."/>
            <person name="Daniel R."/>
            <person name="Poehlein A."/>
        </authorList>
    </citation>
    <scope>NUCLEOTIDE SEQUENCE [LARGE SCALE GENOMIC DNA]</scope>
    <source>
        <strain evidence="13">DSM 10669</strain>
    </source>
</reference>
<proteinExistence type="inferred from homology"/>
<feature type="domain" description="HAMP" evidence="12">
    <location>
        <begin position="299"/>
        <end position="352"/>
    </location>
</feature>
<dbReference type="Gene3D" id="3.30.450.20">
    <property type="entry name" value="PAS domain"/>
    <property type="match status" value="1"/>
</dbReference>
<evidence type="ECO:0000256" key="5">
    <source>
        <dbReference type="ARBA" id="ARBA00022989"/>
    </source>
</evidence>
<dbReference type="CDD" id="cd11386">
    <property type="entry name" value="MCP_signal"/>
    <property type="match status" value="1"/>
</dbReference>
<keyword evidence="2" id="KW-1003">Cell membrane</keyword>
<dbReference type="Pfam" id="PF02743">
    <property type="entry name" value="dCache_1"/>
    <property type="match status" value="1"/>
</dbReference>
<dbReference type="CDD" id="cd12912">
    <property type="entry name" value="PDC2_MCP_like"/>
    <property type="match status" value="1"/>
</dbReference>
<gene>
    <name evidence="13" type="primary">mcpA_1</name>
    <name evidence="13" type="ORF">SPSIL_005170</name>
</gene>
<evidence type="ECO:0000313" key="14">
    <source>
        <dbReference type="Proteomes" id="UP000216752"/>
    </source>
</evidence>
<dbReference type="CDD" id="cd06225">
    <property type="entry name" value="HAMP"/>
    <property type="match status" value="1"/>
</dbReference>
<dbReference type="PANTHER" id="PTHR32089">
    <property type="entry name" value="METHYL-ACCEPTING CHEMOTAXIS PROTEIN MCPB"/>
    <property type="match status" value="1"/>
</dbReference>